<sequence>MESSIEASKKSGQFYRRIQQRTAREEGIEEGETSQLQTPMVIEPPLEGVIEDIQSSSDVEENDGNVNEPLNFNVQAHSLQECLRYWALKKNVPHSTVNLLLLIIREKTSESLPKDARTLLGTNKTAQNIVNIAGGRFWYNGKAVTHVAQRNLKTARMVGVYMPEEVVISMCPQHLTNYQHHDKETWKVGMVPIPLRMLAPIVKAMRRVQHTIEDGPSLMDHRTTSPEVVLQNHRLPGLLQVHPHPTTLRFAASVHFVSAIVRSMFDFAHASSPVLPQHPY</sequence>
<dbReference type="AlphaFoldDB" id="A0A182W2I4"/>
<dbReference type="EnsemblMetazoa" id="AMIN004544-RA">
    <property type="protein sequence ID" value="AMIN004544-PA"/>
    <property type="gene ID" value="AMIN004544"/>
</dbReference>
<evidence type="ECO:0000313" key="3">
    <source>
        <dbReference type="Proteomes" id="UP000075920"/>
    </source>
</evidence>
<feature type="region of interest" description="Disordered" evidence="1">
    <location>
        <begin position="1"/>
        <end position="36"/>
    </location>
</feature>
<name>A0A182W2I4_9DIPT</name>
<evidence type="ECO:0000256" key="1">
    <source>
        <dbReference type="SAM" id="MobiDB-lite"/>
    </source>
</evidence>
<organism evidence="2 3">
    <name type="scientific">Anopheles minimus</name>
    <dbReference type="NCBI Taxonomy" id="112268"/>
    <lineage>
        <taxon>Eukaryota</taxon>
        <taxon>Metazoa</taxon>
        <taxon>Ecdysozoa</taxon>
        <taxon>Arthropoda</taxon>
        <taxon>Hexapoda</taxon>
        <taxon>Insecta</taxon>
        <taxon>Pterygota</taxon>
        <taxon>Neoptera</taxon>
        <taxon>Endopterygota</taxon>
        <taxon>Diptera</taxon>
        <taxon>Nematocera</taxon>
        <taxon>Culicoidea</taxon>
        <taxon>Culicidae</taxon>
        <taxon>Anophelinae</taxon>
        <taxon>Anopheles</taxon>
    </lineage>
</organism>
<proteinExistence type="predicted"/>
<dbReference type="Proteomes" id="UP000075920">
    <property type="component" value="Unassembled WGS sequence"/>
</dbReference>
<dbReference type="VEuPathDB" id="VectorBase:AMIN004544"/>
<evidence type="ECO:0000313" key="2">
    <source>
        <dbReference type="EnsemblMetazoa" id="AMIN004544-PA"/>
    </source>
</evidence>
<reference evidence="3" key="1">
    <citation type="submission" date="2013-03" db="EMBL/GenBank/DDBJ databases">
        <title>The Genome Sequence of Anopheles minimus MINIMUS1.</title>
        <authorList>
            <consortium name="The Broad Institute Genomics Platform"/>
            <person name="Neafsey D.E."/>
            <person name="Walton C."/>
            <person name="Walker B."/>
            <person name="Young S.K."/>
            <person name="Zeng Q."/>
            <person name="Gargeya S."/>
            <person name="Fitzgerald M."/>
            <person name="Haas B."/>
            <person name="Abouelleil A."/>
            <person name="Allen A.W."/>
            <person name="Alvarado L."/>
            <person name="Arachchi H.M."/>
            <person name="Berlin A.M."/>
            <person name="Chapman S.B."/>
            <person name="Gainer-Dewar J."/>
            <person name="Goldberg J."/>
            <person name="Griggs A."/>
            <person name="Gujja S."/>
            <person name="Hansen M."/>
            <person name="Howarth C."/>
            <person name="Imamovic A."/>
            <person name="Ireland A."/>
            <person name="Larimer J."/>
            <person name="McCowan C."/>
            <person name="Murphy C."/>
            <person name="Pearson M."/>
            <person name="Poon T.W."/>
            <person name="Priest M."/>
            <person name="Roberts A."/>
            <person name="Saif S."/>
            <person name="Shea T."/>
            <person name="Sisk P."/>
            <person name="Sykes S."/>
            <person name="Wortman J."/>
            <person name="Nusbaum C."/>
            <person name="Birren B."/>
        </authorList>
    </citation>
    <scope>NUCLEOTIDE SEQUENCE [LARGE SCALE GENOMIC DNA]</scope>
    <source>
        <strain evidence="3">MINIMUS1</strain>
    </source>
</reference>
<reference evidence="2" key="2">
    <citation type="submission" date="2020-05" db="UniProtKB">
        <authorList>
            <consortium name="EnsemblMetazoa"/>
        </authorList>
    </citation>
    <scope>IDENTIFICATION</scope>
    <source>
        <strain evidence="2">MINIMUS1</strain>
    </source>
</reference>
<keyword evidence="3" id="KW-1185">Reference proteome</keyword>
<accession>A0A182W2I4</accession>
<protein>
    <submittedName>
        <fullName evidence="2">Uncharacterized protein</fullName>
    </submittedName>
</protein>